<dbReference type="Pfam" id="PF06048">
    <property type="entry name" value="DUF927"/>
    <property type="match status" value="1"/>
</dbReference>
<accession>A0A254N0C9</accession>
<sequence>MKQTAQSKASASNAVLSPAVITFTQQHAARLPEGYAYQGGRLMGPAGTTKGPRTVAITYKPVAVVTLLHSADGNSWALRVRFLDFNDEIRTLDIPWPAIQTRDVETVRTMTHAGMPLISGEAPALFRFFSAAPTNPDLPRILTVANMGFCHGWDKSQPDRLAFALPSGCLVAAPAAAPAEPDDAPTADLEARHVHPGLQVMADIPPEYLEPYHPGSTLPEWQELALLAKGDFLLTFFLSAAFAAPLLQMAGGENAFLHVFGTSSRGKTTAAQLAGSVMGRAGDPQGSTQPTVVARWHSTANGLELVYASRSGVGLITDELGNLTSALDLYAAAGGMSKVRMSRELGFQPSRRWSLLGISTGELSMAEAMQELGKRKPKIGERVRGIDIPAQPLLVRAGLSDDEAAARAKLIKRWAAERYGVAGPVFAQQLLNRHATLPELRAVVSELVDDIHPRLIEVLERAGHQLRPAERRVLRQFSLVMAAGWLAIETGVLPLAENDVSEAVEAAATAWLSASTYMDEEKSAVDAVRHYVLQHQGEIFNVDDGVDSVPPRQTYGLLYRDLILLDEQQFEEACAGLNTFHAKQALRAAGILKTEGDKLGLRVSISRLGIKGARFFAIRLRKLFEDSSIPLPTFTRADDQGGNSAQPTS</sequence>
<reference evidence="2 3" key="1">
    <citation type="journal article" date="2007" name="Int. J. Syst. Evol. Microbiol.">
        <title>Description of Pelomonas aquatica sp. nov. and Pelomonas puraquae sp. nov., isolated from industrial and haemodialysis water.</title>
        <authorList>
            <person name="Gomila M."/>
            <person name="Bowien B."/>
            <person name="Falsen E."/>
            <person name="Moore E.R."/>
            <person name="Lalucat J."/>
        </authorList>
    </citation>
    <scope>NUCLEOTIDE SEQUENCE [LARGE SCALE GENOMIC DNA]</scope>
    <source>
        <strain evidence="2 3">CCUG 52769</strain>
    </source>
</reference>
<dbReference type="OrthoDB" id="784829at2"/>
<dbReference type="EMBL" id="NISI01000012">
    <property type="protein sequence ID" value="OWR01776.1"/>
    <property type="molecule type" value="Genomic_DNA"/>
</dbReference>
<comment type="caution">
    <text evidence="2">The sequence shown here is derived from an EMBL/GenBank/DDBJ whole genome shotgun (WGS) entry which is preliminary data.</text>
</comment>
<evidence type="ECO:0000313" key="3">
    <source>
        <dbReference type="Proteomes" id="UP000197446"/>
    </source>
</evidence>
<feature type="domain" description="DUF927" evidence="1">
    <location>
        <begin position="216"/>
        <end position="347"/>
    </location>
</feature>
<evidence type="ECO:0000259" key="1">
    <source>
        <dbReference type="Pfam" id="PF06048"/>
    </source>
</evidence>
<evidence type="ECO:0000313" key="2">
    <source>
        <dbReference type="EMBL" id="OWR01776.1"/>
    </source>
</evidence>
<gene>
    <name evidence="2" type="ORF">CDO81_22360</name>
</gene>
<dbReference type="InterPro" id="IPR009270">
    <property type="entry name" value="DUF927"/>
</dbReference>
<protein>
    <recommendedName>
        <fullName evidence="1">DUF927 domain-containing protein</fullName>
    </recommendedName>
</protein>
<keyword evidence="3" id="KW-1185">Reference proteome</keyword>
<dbReference type="RefSeq" id="WP_088485471.1">
    <property type="nucleotide sequence ID" value="NZ_NISI01000012.1"/>
</dbReference>
<dbReference type="Proteomes" id="UP000197446">
    <property type="component" value="Unassembled WGS sequence"/>
</dbReference>
<organism evidence="2 3">
    <name type="scientific">Roseateles puraquae</name>
    <dbReference type="NCBI Taxonomy" id="431059"/>
    <lineage>
        <taxon>Bacteria</taxon>
        <taxon>Pseudomonadati</taxon>
        <taxon>Pseudomonadota</taxon>
        <taxon>Betaproteobacteria</taxon>
        <taxon>Burkholderiales</taxon>
        <taxon>Sphaerotilaceae</taxon>
        <taxon>Roseateles</taxon>
    </lineage>
</organism>
<dbReference type="AlphaFoldDB" id="A0A254N0C9"/>
<proteinExistence type="predicted"/>
<name>A0A254N0C9_9BURK</name>